<dbReference type="InterPro" id="IPR036291">
    <property type="entry name" value="NAD(P)-bd_dom_sf"/>
</dbReference>
<feature type="domain" description="NAD-dependent epimerase/dehydratase" evidence="2">
    <location>
        <begin position="3"/>
        <end position="112"/>
    </location>
</feature>
<proteinExistence type="predicted"/>
<dbReference type="SUPFAM" id="SSF51735">
    <property type="entry name" value="NAD(P)-binding Rossmann-fold domains"/>
    <property type="match status" value="1"/>
</dbReference>
<sequence>MRVIIFGGSGMVGHGALRACLLDEAVTEVLVVVRSALPLEHPKLRQIVHADFTDYTAVQGQLKDLDACFFCLGVSAVGRGEEEYTRVTYDYTLAAARAVHAASPSLTFVYVSGEGTDSTGRSRQMWARVKGRTENDLLAMPMHAYMFRPGYIQPVNGASSRTPVYRLVYRVTGGLYPLLRRAFPRHVTTTDAVGQAMLAVTRLQGAGPTVLHNSDINRLVAAEPGQAPRPPHA</sequence>
<dbReference type="Gene3D" id="3.40.50.720">
    <property type="entry name" value="NAD(P)-binding Rossmann-like Domain"/>
    <property type="match status" value="1"/>
</dbReference>
<dbReference type="GO" id="GO:0016020">
    <property type="term" value="C:membrane"/>
    <property type="evidence" value="ECO:0007669"/>
    <property type="project" value="UniProtKB-SubCell"/>
</dbReference>
<dbReference type="InterPro" id="IPR001509">
    <property type="entry name" value="Epimerase_deHydtase"/>
</dbReference>
<gene>
    <name evidence="3" type="ORF">AB5J58_25850</name>
</gene>
<evidence type="ECO:0000256" key="1">
    <source>
        <dbReference type="ARBA" id="ARBA00004370"/>
    </source>
</evidence>
<comment type="subcellular location">
    <subcellularLocation>
        <location evidence="1">Membrane</location>
    </subcellularLocation>
</comment>
<dbReference type="AlphaFoldDB" id="A0AB39ME80"/>
<dbReference type="PANTHER" id="PTHR14097:SF8">
    <property type="entry name" value="NAD(P)-BINDING DOMAIN-CONTAINING PROTEIN"/>
    <property type="match status" value="1"/>
</dbReference>
<reference evidence="3" key="1">
    <citation type="submission" date="2024-07" db="EMBL/GenBank/DDBJ databases">
        <authorList>
            <person name="Yu S.T."/>
        </authorList>
    </citation>
    <scope>NUCLEOTIDE SEQUENCE</scope>
    <source>
        <strain evidence="3">R08</strain>
    </source>
</reference>
<name>A0AB39ME80_9ACTN</name>
<organism evidence="3">
    <name type="scientific">Streptomyces sp. R08</name>
    <dbReference type="NCBI Taxonomy" id="3238624"/>
    <lineage>
        <taxon>Bacteria</taxon>
        <taxon>Bacillati</taxon>
        <taxon>Actinomycetota</taxon>
        <taxon>Actinomycetes</taxon>
        <taxon>Kitasatosporales</taxon>
        <taxon>Streptomycetaceae</taxon>
        <taxon>Streptomyces</taxon>
    </lineage>
</organism>
<dbReference type="Pfam" id="PF01370">
    <property type="entry name" value="Epimerase"/>
    <property type="match status" value="1"/>
</dbReference>
<accession>A0AB39ME80</accession>
<dbReference type="EMBL" id="CP163431">
    <property type="protein sequence ID" value="XDQ03366.1"/>
    <property type="molecule type" value="Genomic_DNA"/>
</dbReference>
<evidence type="ECO:0000313" key="3">
    <source>
        <dbReference type="EMBL" id="XDQ03366.1"/>
    </source>
</evidence>
<protein>
    <submittedName>
        <fullName evidence="3">NAD-dependent epimerase/dehydratase family protein</fullName>
    </submittedName>
</protein>
<evidence type="ECO:0000259" key="2">
    <source>
        <dbReference type="Pfam" id="PF01370"/>
    </source>
</evidence>
<dbReference type="RefSeq" id="WP_369189286.1">
    <property type="nucleotide sequence ID" value="NZ_CP163431.1"/>
</dbReference>
<dbReference type="PANTHER" id="PTHR14097">
    <property type="entry name" value="OXIDOREDUCTASE HTATIP2"/>
    <property type="match status" value="1"/>
</dbReference>